<gene>
    <name evidence="1" type="ORF">GPM918_LOCUS46369</name>
    <name evidence="2" type="ORF">SRO942_LOCUS50423</name>
</gene>
<protein>
    <submittedName>
        <fullName evidence="1">Uncharacterized protein</fullName>
    </submittedName>
</protein>
<sequence>KDNCLMDACLLNMIGIQDSSLKLRHHLFNYIKANETAVHDRR</sequence>
<dbReference type="AlphaFoldDB" id="A0A816GAN1"/>
<feature type="non-terminal residue" evidence="1">
    <location>
        <position position="42"/>
    </location>
</feature>
<dbReference type="OrthoDB" id="10064699at2759"/>
<keyword evidence="3" id="KW-1185">Reference proteome</keyword>
<proteinExistence type="predicted"/>
<comment type="caution">
    <text evidence="1">The sequence shown here is derived from an EMBL/GenBank/DDBJ whole genome shotgun (WGS) entry which is preliminary data.</text>
</comment>
<name>A0A816GAN1_9BILA</name>
<evidence type="ECO:0000313" key="1">
    <source>
        <dbReference type="EMBL" id="CAF1672667.1"/>
    </source>
</evidence>
<accession>A0A816GAN1</accession>
<dbReference type="Proteomes" id="UP000663829">
    <property type="component" value="Unassembled WGS sequence"/>
</dbReference>
<evidence type="ECO:0000313" key="3">
    <source>
        <dbReference type="Proteomes" id="UP000663829"/>
    </source>
</evidence>
<organism evidence="1 3">
    <name type="scientific">Didymodactylos carnosus</name>
    <dbReference type="NCBI Taxonomy" id="1234261"/>
    <lineage>
        <taxon>Eukaryota</taxon>
        <taxon>Metazoa</taxon>
        <taxon>Spiralia</taxon>
        <taxon>Gnathifera</taxon>
        <taxon>Rotifera</taxon>
        <taxon>Eurotatoria</taxon>
        <taxon>Bdelloidea</taxon>
        <taxon>Philodinida</taxon>
        <taxon>Philodinidae</taxon>
        <taxon>Didymodactylos</taxon>
    </lineage>
</organism>
<reference evidence="1" key="1">
    <citation type="submission" date="2021-02" db="EMBL/GenBank/DDBJ databases">
        <authorList>
            <person name="Nowell W R."/>
        </authorList>
    </citation>
    <scope>NUCLEOTIDE SEQUENCE</scope>
</reference>
<dbReference type="Proteomes" id="UP000681722">
    <property type="component" value="Unassembled WGS sequence"/>
</dbReference>
<dbReference type="EMBL" id="CAJNOQ010061755">
    <property type="protein sequence ID" value="CAF1672667.1"/>
    <property type="molecule type" value="Genomic_DNA"/>
</dbReference>
<dbReference type="EMBL" id="CAJOBC010142756">
    <property type="protein sequence ID" value="CAF4651626.1"/>
    <property type="molecule type" value="Genomic_DNA"/>
</dbReference>
<feature type="non-terminal residue" evidence="1">
    <location>
        <position position="1"/>
    </location>
</feature>
<evidence type="ECO:0000313" key="2">
    <source>
        <dbReference type="EMBL" id="CAF4651626.1"/>
    </source>
</evidence>